<keyword evidence="3" id="KW-1185">Reference proteome</keyword>
<reference evidence="2 3" key="1">
    <citation type="submission" date="2021-04" db="EMBL/GenBank/DDBJ databases">
        <authorList>
            <person name="Bliznina A."/>
        </authorList>
    </citation>
    <scope>NUCLEOTIDE SEQUENCE [LARGE SCALE GENOMIC DNA]</scope>
</reference>
<name>A0ABN7SCJ2_OIKDI</name>
<evidence type="ECO:0000256" key="1">
    <source>
        <dbReference type="SAM" id="SignalP"/>
    </source>
</evidence>
<proteinExistence type="predicted"/>
<keyword evidence="1" id="KW-0732">Signal</keyword>
<accession>A0ABN7SCJ2</accession>
<evidence type="ECO:0000313" key="2">
    <source>
        <dbReference type="EMBL" id="CAG5098024.1"/>
    </source>
</evidence>
<evidence type="ECO:0000313" key="3">
    <source>
        <dbReference type="Proteomes" id="UP001158576"/>
    </source>
</evidence>
<feature type="signal peptide" evidence="1">
    <location>
        <begin position="1"/>
        <end position="18"/>
    </location>
</feature>
<dbReference type="Proteomes" id="UP001158576">
    <property type="component" value="Chromosome XSR"/>
</dbReference>
<gene>
    <name evidence="2" type="ORF">OKIOD_LOCUS6894</name>
</gene>
<protein>
    <submittedName>
        <fullName evidence="2">Oidioi.mRNA.OKI2018_I69.XSR.g15336.t1.cds</fullName>
    </submittedName>
</protein>
<dbReference type="EMBL" id="OU015569">
    <property type="protein sequence ID" value="CAG5098024.1"/>
    <property type="molecule type" value="Genomic_DNA"/>
</dbReference>
<feature type="chain" id="PRO_5045633163" evidence="1">
    <location>
        <begin position="19"/>
        <end position="290"/>
    </location>
</feature>
<organism evidence="2 3">
    <name type="scientific">Oikopleura dioica</name>
    <name type="common">Tunicate</name>
    <dbReference type="NCBI Taxonomy" id="34765"/>
    <lineage>
        <taxon>Eukaryota</taxon>
        <taxon>Metazoa</taxon>
        <taxon>Chordata</taxon>
        <taxon>Tunicata</taxon>
        <taxon>Appendicularia</taxon>
        <taxon>Copelata</taxon>
        <taxon>Oikopleuridae</taxon>
        <taxon>Oikopleura</taxon>
    </lineage>
</organism>
<sequence>MFKIFVASLLHEAVGVSCIVCSSVREESVKSFSGSVASIGSKGDCWRQPKAANFRSEECALGCYSLYYAMQIEDTDKGKIEKRVVERGCQFDIDGEAGVRFRFPSDGTCAGMCKVALREKNYGNYGTINAIFDTSSSATGNSYPYGSLEWSAAGPLRCHQCSTHGRVESSADISCLRPEGSGSTCPSVNATSCYETTALFNVTDEFGEKNEYAFAERGCSSAKSNSLTDSIFSKSHELFNDTERELTTHFCNGNGCNSAFPEEVLDLDSSASSLNNFGMLSAFILLQNAL</sequence>